<dbReference type="InterPro" id="IPR009081">
    <property type="entry name" value="PP-bd_ACP"/>
</dbReference>
<reference evidence="4 5" key="1">
    <citation type="submission" date="2021-08" db="EMBL/GenBank/DDBJ databases">
        <title>The genome sequence of Chitinophaga sp. B61.</title>
        <authorList>
            <person name="Zhang X."/>
        </authorList>
    </citation>
    <scope>NUCLEOTIDE SEQUENCE [LARGE SCALE GENOMIC DNA]</scope>
    <source>
        <strain evidence="4 5">B61</strain>
    </source>
</reference>
<dbReference type="Pfam" id="PF13193">
    <property type="entry name" value="AMP-binding_C"/>
    <property type="match status" value="1"/>
</dbReference>
<dbReference type="InterPro" id="IPR020845">
    <property type="entry name" value="AMP-binding_CS"/>
</dbReference>
<dbReference type="SUPFAM" id="SSF56801">
    <property type="entry name" value="Acetyl-CoA synthetase-like"/>
    <property type="match status" value="1"/>
</dbReference>
<dbReference type="InterPro" id="IPR023213">
    <property type="entry name" value="CAT-like_dom_sf"/>
</dbReference>
<dbReference type="InterPro" id="IPR045851">
    <property type="entry name" value="AMP-bd_C_sf"/>
</dbReference>
<dbReference type="PANTHER" id="PTHR45527">
    <property type="entry name" value="NONRIBOSOMAL PEPTIDE SYNTHETASE"/>
    <property type="match status" value="1"/>
</dbReference>
<keyword evidence="1" id="KW-0596">Phosphopantetheine</keyword>
<dbReference type="Gene3D" id="1.10.1200.10">
    <property type="entry name" value="ACP-like"/>
    <property type="match status" value="1"/>
</dbReference>
<dbReference type="PANTHER" id="PTHR45527:SF1">
    <property type="entry name" value="FATTY ACID SYNTHASE"/>
    <property type="match status" value="1"/>
</dbReference>
<sequence>MEQLQQKYPLSLPQQDIYYEQLLYPDEPIYNIGARVEIQGPLDVSILQEAYRQLINQHESYRMIIGTDLDIPVFTIAEGHNTSIQLVDLSAAADAVQAAGLLMDQNFRIPFDLEAGRLLHRFMLIKISPTFHYLFSVYHHIITDGWGTSLMFQRFVKNYNELITTGEIRTTYPFPYTSFVLEDQQYVASDAYQEDKKYWLSAFSSLPESFIPLKEARKNKSRQQELFIPRSIFNQLISLAGELKVSTFHIILGVIYTYFARYYNNSDITVGLPVLNRGKAVYKKTVGLFMGVSPLRIQVDFDADFRSLVNKIRDELKINYRHQRFPLGKLIQALQVFGEKDRLFNITLSYEKQDYSDHFEGTVTTVRPMSHGAERVALALYVREFDDHEDVRLDFSYNLSYFTDDDIFRLTRYFNVIIQAVIATPGAAIRDIDYMPAQERQDVLHTFNQYAAEYPSYSTVIDLFSQQVKLSGEKTAVIDAGKRWSYAALETSMLKVAAGIGGDDIIDRRPVAVLMYRSADLVAALLGVMRTGRPYIPLDPDFPVERLEYIVRHSGCECMLLDRALQGYLSLPEVTTYIVEDLLSATIEEKQLVSPTPADSAYIIYTSGSTGNPKGVEIGHQALTNFLWSMKEKPGITAKDLFFAVTTCSFDISILELFLPLIAGATVYIASRQQLRDPAALISTLEQVRPTMIQATPSFYQLLFNAGWTGQSALKVLCGGDLLSEALAERLLNSCAALWNMYGPTETTIWSAVKRIVHPAEAGNIGTPINNTGIYILDRWRKPVAIGATGDIYISGHGLAKGYYKDPVQTAEKFLNGEPMLYFTGDTGKWIATGEIAFGGRSDAQVKIRGYRIETGEIEKKLVESGQVSQAVVIARKTAEAAFLVAYVKPLGNFNAEALIAVLQQRLPEYMVPAVIIPVDTFPLTPNNKIDRKTLAAREINLEGGVRYIAPGNETEEQLVRIWSKYLQVKGIGANDHFFRLGGHSLSAVRVIYEINTFFSCKLSPRDIFECPTIAALAQRVASAEKILYQPIPSAPERDSYPLTQAQQHIWIQSQRSEGSIAYNMNAAYEISGQLELPILEKAVTFIIAQHESLRTAFVEIAGVPRQVILPADERTFHIPVVENATGEVISSLLHQEFNLAAGSLLRMVLAVTRKGRQVLLFSTHHIVMDGWSLEVFIRTLSDVYNHLQSSGRPPELTKPARFRDYAEWITNRLPDATAAMFWKEQLQGRPAKGLFSDPTRHADTGFSGNQCTFLLDDKEKTALTEMAAKLDVTLYSLLISLTGIFLWRYTGQEDFYIGTVTAGREQPELSDAIGMYALTIPLRMQVQRDRIVAQQVGDVHRHILEAGRHRPDEASAALFDVMIAYQDPDATLTDIRTFNGFRMQPFAYQHLSSRFAYTFNFYHVAETLVCDVEYNTSVSTDTVAGKVATELKQYLQQGLALINARVDAVVNTPEPAPDAASYFPIDFNF</sequence>
<evidence type="ECO:0000313" key="5">
    <source>
        <dbReference type="Proteomes" id="UP000812961"/>
    </source>
</evidence>
<keyword evidence="5" id="KW-1185">Reference proteome</keyword>
<evidence type="ECO:0000256" key="1">
    <source>
        <dbReference type="ARBA" id="ARBA00022450"/>
    </source>
</evidence>
<dbReference type="RefSeq" id="WP_220248260.1">
    <property type="nucleotide sequence ID" value="NZ_JAICCF010000001.1"/>
</dbReference>
<comment type="caution">
    <text evidence="4">The sequence shown here is derived from an EMBL/GenBank/DDBJ whole genome shotgun (WGS) entry which is preliminary data.</text>
</comment>
<dbReference type="InterPro" id="IPR042099">
    <property type="entry name" value="ANL_N_sf"/>
</dbReference>
<evidence type="ECO:0000256" key="2">
    <source>
        <dbReference type="ARBA" id="ARBA00022553"/>
    </source>
</evidence>
<dbReference type="SUPFAM" id="SSF52777">
    <property type="entry name" value="CoA-dependent acyltransferases"/>
    <property type="match status" value="4"/>
</dbReference>
<accession>A0ABS7G8K3</accession>
<dbReference type="InterPro" id="IPR000873">
    <property type="entry name" value="AMP-dep_synth/lig_dom"/>
</dbReference>
<name>A0ABS7G8K3_9BACT</name>
<organism evidence="4 5">
    <name type="scientific">Chitinophaga rhizophila</name>
    <dbReference type="NCBI Taxonomy" id="2866212"/>
    <lineage>
        <taxon>Bacteria</taxon>
        <taxon>Pseudomonadati</taxon>
        <taxon>Bacteroidota</taxon>
        <taxon>Chitinophagia</taxon>
        <taxon>Chitinophagales</taxon>
        <taxon>Chitinophagaceae</taxon>
        <taxon>Chitinophaga</taxon>
    </lineage>
</organism>
<dbReference type="EMBL" id="JAICCF010000001">
    <property type="protein sequence ID" value="MBW8683027.1"/>
    <property type="molecule type" value="Genomic_DNA"/>
</dbReference>
<dbReference type="Gene3D" id="3.30.300.30">
    <property type="match status" value="1"/>
</dbReference>
<dbReference type="SMART" id="SM00823">
    <property type="entry name" value="PKS_PP"/>
    <property type="match status" value="1"/>
</dbReference>
<dbReference type="InterPro" id="IPR020806">
    <property type="entry name" value="PKS_PP-bd"/>
</dbReference>
<dbReference type="InterPro" id="IPR010071">
    <property type="entry name" value="AA_adenyl_dom"/>
</dbReference>
<protein>
    <submittedName>
        <fullName evidence="4">Amino acid adenylation domain-containing protein</fullName>
    </submittedName>
</protein>
<dbReference type="Pfam" id="PF00501">
    <property type="entry name" value="AMP-binding"/>
    <property type="match status" value="1"/>
</dbReference>
<proteinExistence type="predicted"/>
<dbReference type="Pfam" id="PF00668">
    <property type="entry name" value="Condensation"/>
    <property type="match status" value="2"/>
</dbReference>
<dbReference type="NCBIfam" id="TIGR01733">
    <property type="entry name" value="AA-adenyl-dom"/>
    <property type="match status" value="1"/>
</dbReference>
<dbReference type="Proteomes" id="UP000812961">
    <property type="component" value="Unassembled WGS sequence"/>
</dbReference>
<keyword evidence="2" id="KW-0597">Phosphoprotein</keyword>
<feature type="domain" description="Carrier" evidence="3">
    <location>
        <begin position="950"/>
        <end position="1025"/>
    </location>
</feature>
<dbReference type="Gene3D" id="3.40.50.12780">
    <property type="entry name" value="N-terminal domain of ligase-like"/>
    <property type="match status" value="1"/>
</dbReference>
<dbReference type="PROSITE" id="PS50075">
    <property type="entry name" value="CARRIER"/>
    <property type="match status" value="1"/>
</dbReference>
<evidence type="ECO:0000259" key="3">
    <source>
        <dbReference type="PROSITE" id="PS50075"/>
    </source>
</evidence>
<dbReference type="InterPro" id="IPR001242">
    <property type="entry name" value="Condensation_dom"/>
</dbReference>
<dbReference type="Gene3D" id="3.30.559.30">
    <property type="entry name" value="Nonribosomal peptide synthetase, condensation domain"/>
    <property type="match status" value="2"/>
</dbReference>
<dbReference type="InterPro" id="IPR025110">
    <property type="entry name" value="AMP-bd_C"/>
</dbReference>
<evidence type="ECO:0000313" key="4">
    <source>
        <dbReference type="EMBL" id="MBW8683027.1"/>
    </source>
</evidence>
<dbReference type="Pfam" id="PF00550">
    <property type="entry name" value="PP-binding"/>
    <property type="match status" value="1"/>
</dbReference>
<dbReference type="SUPFAM" id="SSF47336">
    <property type="entry name" value="ACP-like"/>
    <property type="match status" value="1"/>
</dbReference>
<gene>
    <name evidence="4" type="ORF">K1Y79_01655</name>
</gene>
<dbReference type="Gene3D" id="3.30.559.10">
    <property type="entry name" value="Chloramphenicol acetyltransferase-like domain"/>
    <property type="match status" value="2"/>
</dbReference>
<dbReference type="InterPro" id="IPR036736">
    <property type="entry name" value="ACP-like_sf"/>
</dbReference>
<dbReference type="PROSITE" id="PS00455">
    <property type="entry name" value="AMP_BINDING"/>
    <property type="match status" value="1"/>
</dbReference>